<dbReference type="STRING" id="551995.SAMN05192574_10668"/>
<protein>
    <submittedName>
        <fullName evidence="1">Uncharacterized protein</fullName>
    </submittedName>
</protein>
<reference evidence="2" key="1">
    <citation type="submission" date="2016-10" db="EMBL/GenBank/DDBJ databases">
        <authorList>
            <person name="Varghese N."/>
            <person name="Submissions S."/>
        </authorList>
    </citation>
    <scope>NUCLEOTIDE SEQUENCE [LARGE SCALE GENOMIC DNA]</scope>
    <source>
        <strain evidence="2">Gh-48</strain>
    </source>
</reference>
<name>A0A1H8MTJ1_9SPHI</name>
<proteinExistence type="predicted"/>
<organism evidence="1 2">
    <name type="scientific">Mucilaginibacter gossypiicola</name>
    <dbReference type="NCBI Taxonomy" id="551995"/>
    <lineage>
        <taxon>Bacteria</taxon>
        <taxon>Pseudomonadati</taxon>
        <taxon>Bacteroidota</taxon>
        <taxon>Sphingobacteriia</taxon>
        <taxon>Sphingobacteriales</taxon>
        <taxon>Sphingobacteriaceae</taxon>
        <taxon>Mucilaginibacter</taxon>
    </lineage>
</organism>
<dbReference type="AlphaFoldDB" id="A0A1H8MTJ1"/>
<dbReference type="Proteomes" id="UP000198942">
    <property type="component" value="Unassembled WGS sequence"/>
</dbReference>
<keyword evidence="2" id="KW-1185">Reference proteome</keyword>
<accession>A0A1H8MTJ1</accession>
<evidence type="ECO:0000313" key="1">
    <source>
        <dbReference type="EMBL" id="SEO20486.1"/>
    </source>
</evidence>
<gene>
    <name evidence="1" type="ORF">SAMN05192574_10668</name>
</gene>
<sequence length="49" mass="5675">MSIKETKSIRPTKLCRQTAQIVEEDKDKKADVDYSGCWSTNFQPHFQSV</sequence>
<dbReference type="EMBL" id="FOCL01000006">
    <property type="protein sequence ID" value="SEO20486.1"/>
    <property type="molecule type" value="Genomic_DNA"/>
</dbReference>
<evidence type="ECO:0000313" key="2">
    <source>
        <dbReference type="Proteomes" id="UP000198942"/>
    </source>
</evidence>